<sequence>MLSGAEALRFTAGTDAQSASVHIQSVIDPLSKTAQKWAPILKALSELAGVAVEVWCRPAKKYTELPLTRFYRYAIGPRAEFEAGRLVMPTIIFDYLPKDPLYTLDLDVPGPWLVMATESVHDLDNIRLDQLAASGKSISAVYELRHILIEGHCLDSTLHSPPRGLEVQLGTSASPNITDTIVMANYGYLQLQANPGVWRFSIRPGLSLDLYRIHSVSQDSFDYESSVGDVGSADLTVGSFRGIVPFILVEKRPGKETESLLALGGGAAGQRTAVREQTAVGTPGLWARVKSLLGLPDSTGGDVGAKRSQLNIFAVASGHLYERLMSIMILSVLKHTESHVRFWLIENFLSPSFKEFVPRMAEHYGFEFEFVTYKWPHWLHAETEKQRTIWGYKILFLDVLFPLDLDRVIFVDADQIVRADLQELNDMDLHGAPYGYVPFCDDRAEIEGYRFWKTGWWKSHLKGKPYHISALYVVDLRQFRRMAAGDLLRGQYQALSSDEGSLANLDQDLPNNMQHGVPIYSLPQEWLWCETWCSDDTLKKAKTIDLCNNPMTKEPKLERARRLLPEWEVYDREIAEFSRRLGSEGSDDTEGAGYQHSITDTDTTRDEL</sequence>
<accession>A0ACC1HCT9</accession>
<keyword evidence="2" id="KW-1185">Reference proteome</keyword>
<reference evidence="1" key="1">
    <citation type="submission" date="2022-06" db="EMBL/GenBank/DDBJ databases">
        <title>Phylogenomic reconstructions and comparative analyses of Kickxellomycotina fungi.</title>
        <authorList>
            <person name="Reynolds N.K."/>
            <person name="Stajich J.E."/>
            <person name="Barry K."/>
            <person name="Grigoriev I.V."/>
            <person name="Crous P."/>
            <person name="Smith M.E."/>
        </authorList>
    </citation>
    <scope>NUCLEOTIDE SEQUENCE</scope>
    <source>
        <strain evidence="1">RSA 2271</strain>
    </source>
</reference>
<dbReference type="EMBL" id="JAMZIH010006218">
    <property type="protein sequence ID" value="KAJ1674151.1"/>
    <property type="molecule type" value="Genomic_DNA"/>
</dbReference>
<organism evidence="1 2">
    <name type="scientific">Spiromyces aspiralis</name>
    <dbReference type="NCBI Taxonomy" id="68401"/>
    <lineage>
        <taxon>Eukaryota</taxon>
        <taxon>Fungi</taxon>
        <taxon>Fungi incertae sedis</taxon>
        <taxon>Zoopagomycota</taxon>
        <taxon>Kickxellomycotina</taxon>
        <taxon>Kickxellomycetes</taxon>
        <taxon>Kickxellales</taxon>
        <taxon>Kickxellaceae</taxon>
        <taxon>Spiromyces</taxon>
    </lineage>
</organism>
<comment type="caution">
    <text evidence="1">The sequence shown here is derived from an EMBL/GenBank/DDBJ whole genome shotgun (WGS) entry which is preliminary data.</text>
</comment>
<evidence type="ECO:0000313" key="2">
    <source>
        <dbReference type="Proteomes" id="UP001145114"/>
    </source>
</evidence>
<dbReference type="Proteomes" id="UP001145114">
    <property type="component" value="Unassembled WGS sequence"/>
</dbReference>
<name>A0ACC1HCT9_9FUNG</name>
<protein>
    <submittedName>
        <fullName evidence="1">Killer toxin resistant protein</fullName>
    </submittedName>
</protein>
<evidence type="ECO:0000313" key="1">
    <source>
        <dbReference type="EMBL" id="KAJ1674151.1"/>
    </source>
</evidence>
<gene>
    <name evidence="1" type="primary">KRE5_2</name>
    <name evidence="1" type="ORF">EV182_003857</name>
</gene>
<proteinExistence type="predicted"/>